<feature type="non-terminal residue" evidence="2">
    <location>
        <position position="1"/>
    </location>
</feature>
<accession>A0A1B6LLP2</accession>
<feature type="non-terminal residue" evidence="2">
    <location>
        <position position="122"/>
    </location>
</feature>
<dbReference type="EMBL" id="GEBQ01015326">
    <property type="protein sequence ID" value="JAT24651.1"/>
    <property type="molecule type" value="Transcribed_RNA"/>
</dbReference>
<sequence>IRPEYKLVMRREQFHSVSEFVRFAEGYDSYLRQMKNYRAAPPPVQTLIPDAAYSSKSKLNTTFHVDFIRPELQRENTQAKPPGQKNMYTQTWNDNQNTTQQRPENPYTPSKTLLFTSRIEPR</sequence>
<evidence type="ECO:0000256" key="1">
    <source>
        <dbReference type="SAM" id="MobiDB-lite"/>
    </source>
</evidence>
<name>A0A1B6LLP2_9HEMI</name>
<reference evidence="2" key="1">
    <citation type="submission" date="2015-11" db="EMBL/GenBank/DDBJ databases">
        <title>De novo transcriptome assembly of four potential Pierce s Disease insect vectors from Arizona vineyards.</title>
        <authorList>
            <person name="Tassone E.E."/>
        </authorList>
    </citation>
    <scope>NUCLEOTIDE SEQUENCE</scope>
</reference>
<feature type="compositionally biased region" description="Low complexity" evidence="1">
    <location>
        <begin position="89"/>
        <end position="101"/>
    </location>
</feature>
<evidence type="ECO:0000313" key="2">
    <source>
        <dbReference type="EMBL" id="JAT24651.1"/>
    </source>
</evidence>
<protein>
    <submittedName>
        <fullName evidence="2">Uncharacterized protein</fullName>
    </submittedName>
</protein>
<gene>
    <name evidence="2" type="ORF">g.54635</name>
</gene>
<dbReference type="AlphaFoldDB" id="A0A1B6LLP2"/>
<feature type="region of interest" description="Disordered" evidence="1">
    <location>
        <begin position="73"/>
        <end position="122"/>
    </location>
</feature>
<organism evidence="2">
    <name type="scientific">Graphocephala atropunctata</name>
    <dbReference type="NCBI Taxonomy" id="36148"/>
    <lineage>
        <taxon>Eukaryota</taxon>
        <taxon>Metazoa</taxon>
        <taxon>Ecdysozoa</taxon>
        <taxon>Arthropoda</taxon>
        <taxon>Hexapoda</taxon>
        <taxon>Insecta</taxon>
        <taxon>Pterygota</taxon>
        <taxon>Neoptera</taxon>
        <taxon>Paraneoptera</taxon>
        <taxon>Hemiptera</taxon>
        <taxon>Auchenorrhyncha</taxon>
        <taxon>Membracoidea</taxon>
        <taxon>Cicadellidae</taxon>
        <taxon>Cicadellinae</taxon>
        <taxon>Cicadellini</taxon>
        <taxon>Graphocephala</taxon>
    </lineage>
</organism>
<proteinExistence type="predicted"/>